<reference evidence="5 6" key="1">
    <citation type="submission" date="2016-10" db="EMBL/GenBank/DDBJ databases">
        <authorList>
            <person name="de Groot N.N."/>
        </authorList>
    </citation>
    <scope>NUCLEOTIDE SEQUENCE [LARGE SCALE GENOMIC DNA]</scope>
    <source>
        <strain evidence="5 6">IBRC-M 10780</strain>
    </source>
</reference>
<dbReference type="SMART" id="SM00257">
    <property type="entry name" value="LysM"/>
    <property type="match status" value="3"/>
</dbReference>
<dbReference type="RefSeq" id="WP_342028672.1">
    <property type="nucleotide sequence ID" value="NZ_FOHE01000004.1"/>
</dbReference>
<dbReference type="Gene3D" id="3.20.20.80">
    <property type="entry name" value="Glycosidases"/>
    <property type="match status" value="1"/>
</dbReference>
<dbReference type="CDD" id="cd02874">
    <property type="entry name" value="GH18_CFLE_spore_hydrolase"/>
    <property type="match status" value="1"/>
</dbReference>
<feature type="domain" description="GH18" evidence="4">
    <location>
        <begin position="150"/>
        <end position="449"/>
    </location>
</feature>
<evidence type="ECO:0000259" key="3">
    <source>
        <dbReference type="PROSITE" id="PS51782"/>
    </source>
</evidence>
<keyword evidence="1" id="KW-0378">Hydrolase</keyword>
<dbReference type="GO" id="GO:0070492">
    <property type="term" value="F:oligosaccharide binding"/>
    <property type="evidence" value="ECO:0007669"/>
    <property type="project" value="TreeGrafter"/>
</dbReference>
<feature type="domain" description="LysM" evidence="3">
    <location>
        <begin position="2"/>
        <end position="46"/>
    </location>
</feature>
<dbReference type="Gene3D" id="3.10.50.10">
    <property type="match status" value="1"/>
</dbReference>
<evidence type="ECO:0000313" key="6">
    <source>
        <dbReference type="Proteomes" id="UP000198618"/>
    </source>
</evidence>
<dbReference type="InterPro" id="IPR029070">
    <property type="entry name" value="Chitinase_insertion_sf"/>
</dbReference>
<gene>
    <name evidence="5" type="ORF">SAMN05216389_104165</name>
</gene>
<dbReference type="SUPFAM" id="SSF54106">
    <property type="entry name" value="LysM domain"/>
    <property type="match status" value="3"/>
</dbReference>
<name>A0A1I0B5N6_9BACI</name>
<dbReference type="InterPro" id="IPR018392">
    <property type="entry name" value="LysM"/>
</dbReference>
<dbReference type="SUPFAM" id="SSF51445">
    <property type="entry name" value="(Trans)glycosidases"/>
    <property type="match status" value="1"/>
</dbReference>
<dbReference type="AlphaFoldDB" id="A0A1I0B5N6"/>
<sequence>MELHVVERGESLRRIAEEYIADVNQAFLLNRIENPKELVAGQTLGVPEVEEDYVVQPGDNLWLIASNLGVTVKDLVQTNDITNPSLIYVGEMLKIPFFIHTVKPGEYLWAIALRYDVTIYQILQTNQIESPSLIYPGQTLQIPRKRKPTIEVNAYTIRMNAQGRQEVLALGRNFTYLSPFVHSFHRDGSLTEVQGIPMLEAGNANQVSPLFVITNFREQTFDSDLAATLLRNTQLQETLLTNILKIMKEKNYAGLTIDFEYVYPEDRENYSIFLRRARERLHPDGFTLSTSLAPKEREDQKGLLYEAHDYPVHGEIVDFVILMTYEWGWAGGEPWPIAPINKMRDVLDYAITAIPSNKIMLGIPLYGRDWKIPWEEGTIAQMVSPMEAINTAAKINVAIQYHEVYQSPYYHYVDEGGQEHEVWFEDAKSMQAKYDLIKAYGLRGLVFGY</sequence>
<dbReference type="GO" id="GO:0008061">
    <property type="term" value="F:chitin binding"/>
    <property type="evidence" value="ECO:0007669"/>
    <property type="project" value="InterPro"/>
</dbReference>
<dbReference type="EMBL" id="FOHE01000004">
    <property type="protein sequence ID" value="SET01308.1"/>
    <property type="molecule type" value="Genomic_DNA"/>
</dbReference>
<dbReference type="PANTHER" id="PTHR46066:SF2">
    <property type="entry name" value="CHITINASE DOMAIN-CONTAINING PROTEIN 1"/>
    <property type="match status" value="1"/>
</dbReference>
<dbReference type="GO" id="GO:0016798">
    <property type="term" value="F:hydrolase activity, acting on glycosyl bonds"/>
    <property type="evidence" value="ECO:0007669"/>
    <property type="project" value="UniProtKB-KW"/>
</dbReference>
<dbReference type="Proteomes" id="UP000198618">
    <property type="component" value="Unassembled WGS sequence"/>
</dbReference>
<dbReference type="SMART" id="SM00636">
    <property type="entry name" value="Glyco_18"/>
    <property type="match status" value="1"/>
</dbReference>
<organism evidence="5 6">
    <name type="scientific">Oceanobacillus limi</name>
    <dbReference type="NCBI Taxonomy" id="930131"/>
    <lineage>
        <taxon>Bacteria</taxon>
        <taxon>Bacillati</taxon>
        <taxon>Bacillota</taxon>
        <taxon>Bacilli</taxon>
        <taxon>Bacillales</taxon>
        <taxon>Bacillaceae</taxon>
        <taxon>Oceanobacillus</taxon>
    </lineage>
</organism>
<keyword evidence="6" id="KW-1185">Reference proteome</keyword>
<evidence type="ECO:0000256" key="1">
    <source>
        <dbReference type="ARBA" id="ARBA00022801"/>
    </source>
</evidence>
<feature type="domain" description="LysM" evidence="3">
    <location>
        <begin position="51"/>
        <end position="95"/>
    </location>
</feature>
<evidence type="ECO:0000313" key="5">
    <source>
        <dbReference type="EMBL" id="SET01308.1"/>
    </source>
</evidence>
<evidence type="ECO:0000259" key="4">
    <source>
        <dbReference type="PROSITE" id="PS51910"/>
    </source>
</evidence>
<protein>
    <submittedName>
        <fullName evidence="5">Spore germination protein</fullName>
    </submittedName>
</protein>
<dbReference type="InterPro" id="IPR017853">
    <property type="entry name" value="GH"/>
</dbReference>
<evidence type="ECO:0000256" key="2">
    <source>
        <dbReference type="ARBA" id="ARBA00023295"/>
    </source>
</evidence>
<dbReference type="GO" id="GO:0005975">
    <property type="term" value="P:carbohydrate metabolic process"/>
    <property type="evidence" value="ECO:0007669"/>
    <property type="project" value="InterPro"/>
</dbReference>
<dbReference type="InterPro" id="IPR011583">
    <property type="entry name" value="Chitinase_II/V-like_cat"/>
</dbReference>
<dbReference type="STRING" id="930131.SAMN05216389_104165"/>
<dbReference type="Pfam" id="PF00704">
    <property type="entry name" value="Glyco_hydro_18"/>
    <property type="match status" value="1"/>
</dbReference>
<dbReference type="InterPro" id="IPR001223">
    <property type="entry name" value="Glyco_hydro18_cat"/>
</dbReference>
<keyword evidence="2" id="KW-0326">Glycosidase</keyword>
<dbReference type="GO" id="GO:0012505">
    <property type="term" value="C:endomembrane system"/>
    <property type="evidence" value="ECO:0007669"/>
    <property type="project" value="TreeGrafter"/>
</dbReference>
<dbReference type="InterPro" id="IPR036779">
    <property type="entry name" value="LysM_dom_sf"/>
</dbReference>
<dbReference type="PANTHER" id="PTHR46066">
    <property type="entry name" value="CHITINASE DOMAIN-CONTAINING PROTEIN 1 FAMILY MEMBER"/>
    <property type="match status" value="1"/>
</dbReference>
<feature type="domain" description="LysM" evidence="3">
    <location>
        <begin position="98"/>
        <end position="142"/>
    </location>
</feature>
<dbReference type="CDD" id="cd00118">
    <property type="entry name" value="LysM"/>
    <property type="match status" value="3"/>
</dbReference>
<proteinExistence type="predicted"/>
<dbReference type="Pfam" id="PF01476">
    <property type="entry name" value="LysM"/>
    <property type="match status" value="3"/>
</dbReference>
<dbReference type="Gene3D" id="3.10.350.10">
    <property type="entry name" value="LysM domain"/>
    <property type="match status" value="3"/>
</dbReference>
<dbReference type="PROSITE" id="PS51782">
    <property type="entry name" value="LYSM"/>
    <property type="match status" value="3"/>
</dbReference>
<dbReference type="InterPro" id="IPR041704">
    <property type="entry name" value="CFLE_GH18"/>
</dbReference>
<accession>A0A1I0B5N6</accession>
<dbReference type="PROSITE" id="PS51910">
    <property type="entry name" value="GH18_2"/>
    <property type="match status" value="1"/>
</dbReference>